<keyword evidence="2" id="KW-1185">Reference proteome</keyword>
<sequence>MSAVGDLDQALAQVVDRITAVLGLLVTAQDACDEAGEVLGFALDGTADPEALEVLAAVEPTSDELIHAYQAAHHVIELIVTYRRCLEVQHAIDTTPPSAAHPSTAGRIPTDAAHDRWWVEQLRQRLPRWEGGQTVGFGYDREGTEFRIASGREDISERVRLTLHNSDVFPPTDDRGPPAVFTHVETKYAQMMKESGQTYGVVVVNNRMCPGDQGCEAAVRAILPCGSVLVVWTPGRDRPIEIHGKARP</sequence>
<proteinExistence type="predicted"/>
<dbReference type="RefSeq" id="WP_184721919.1">
    <property type="nucleotide sequence ID" value="NZ_JACHIW010000001.1"/>
</dbReference>
<evidence type="ECO:0000313" key="2">
    <source>
        <dbReference type="Proteomes" id="UP000584374"/>
    </source>
</evidence>
<evidence type="ECO:0000313" key="1">
    <source>
        <dbReference type="EMBL" id="MBB5152496.1"/>
    </source>
</evidence>
<dbReference type="EMBL" id="JACHIW010000001">
    <property type="protein sequence ID" value="MBB5152496.1"/>
    <property type="molecule type" value="Genomic_DNA"/>
</dbReference>
<dbReference type="AlphaFoldDB" id="A0A840PVZ6"/>
<protein>
    <recommendedName>
        <fullName evidence="3">Nucleic acid/nucleotide deaminase of polymorphic system toxin</fullName>
    </recommendedName>
</protein>
<evidence type="ECO:0008006" key="3">
    <source>
        <dbReference type="Google" id="ProtNLM"/>
    </source>
</evidence>
<reference evidence="1 2" key="1">
    <citation type="submission" date="2020-08" db="EMBL/GenBank/DDBJ databases">
        <title>Sequencing the genomes of 1000 actinobacteria strains.</title>
        <authorList>
            <person name="Klenk H.-P."/>
        </authorList>
    </citation>
    <scope>NUCLEOTIDE SEQUENCE [LARGE SCALE GENOMIC DNA]</scope>
    <source>
        <strain evidence="1 2">DSM 45584</strain>
    </source>
</reference>
<dbReference type="Proteomes" id="UP000584374">
    <property type="component" value="Unassembled WGS sequence"/>
</dbReference>
<organism evidence="1 2">
    <name type="scientific">Saccharopolyspora phatthalungensis</name>
    <dbReference type="NCBI Taxonomy" id="664693"/>
    <lineage>
        <taxon>Bacteria</taxon>
        <taxon>Bacillati</taxon>
        <taxon>Actinomycetota</taxon>
        <taxon>Actinomycetes</taxon>
        <taxon>Pseudonocardiales</taxon>
        <taxon>Pseudonocardiaceae</taxon>
        <taxon>Saccharopolyspora</taxon>
    </lineage>
</organism>
<dbReference type="InterPro" id="IPR032724">
    <property type="entry name" value="SCP1.201-like"/>
</dbReference>
<name>A0A840PVZ6_9PSEU</name>
<accession>A0A840PVZ6</accession>
<gene>
    <name evidence="1" type="ORF">BJ970_000030</name>
</gene>
<comment type="caution">
    <text evidence="1">The sequence shown here is derived from an EMBL/GenBank/DDBJ whole genome shotgun (WGS) entry which is preliminary data.</text>
</comment>
<dbReference type="Pfam" id="PF14428">
    <property type="entry name" value="DddA-like"/>
    <property type="match status" value="1"/>
</dbReference>